<feature type="domain" description="TonB-dependent receptor plug" evidence="2">
    <location>
        <begin position="49"/>
        <end position="155"/>
    </location>
</feature>
<dbReference type="SUPFAM" id="SSF56935">
    <property type="entry name" value="Porins"/>
    <property type="match status" value="1"/>
</dbReference>
<gene>
    <name evidence="3" type="ORF">DW027_17810</name>
</gene>
<dbReference type="Gene3D" id="2.170.130.10">
    <property type="entry name" value="TonB-dependent receptor, plug domain"/>
    <property type="match status" value="1"/>
</dbReference>
<dbReference type="InterPro" id="IPR037066">
    <property type="entry name" value="Plug_dom_sf"/>
</dbReference>
<comment type="caution">
    <text evidence="3">The sequence shown here is derived from an EMBL/GenBank/DDBJ whole genome shotgun (WGS) entry which is preliminary data.</text>
</comment>
<evidence type="ECO:0000313" key="3">
    <source>
        <dbReference type="EMBL" id="RHL34999.1"/>
    </source>
</evidence>
<reference evidence="3 4" key="1">
    <citation type="submission" date="2018-08" db="EMBL/GenBank/DDBJ databases">
        <title>A genome reference for cultivated species of the human gut microbiota.</title>
        <authorList>
            <person name="Zou Y."/>
            <person name="Xue W."/>
            <person name="Luo G."/>
        </authorList>
    </citation>
    <scope>NUCLEOTIDE SEQUENCE [LARGE SCALE GENOMIC DNA]</scope>
    <source>
        <strain evidence="3 4">AF38-2</strain>
    </source>
</reference>
<dbReference type="PROSITE" id="PS52016">
    <property type="entry name" value="TONB_DEPENDENT_REC_3"/>
    <property type="match status" value="1"/>
</dbReference>
<dbReference type="GO" id="GO:0009279">
    <property type="term" value="C:cell outer membrane"/>
    <property type="evidence" value="ECO:0007669"/>
    <property type="project" value="UniProtKB-SubCell"/>
</dbReference>
<dbReference type="InterPro" id="IPR039426">
    <property type="entry name" value="TonB-dep_rcpt-like"/>
</dbReference>
<dbReference type="Proteomes" id="UP000284495">
    <property type="component" value="Unassembled WGS sequence"/>
</dbReference>
<dbReference type="InterPro" id="IPR012910">
    <property type="entry name" value="Plug_dom"/>
</dbReference>
<protein>
    <submittedName>
        <fullName evidence="3">SusC/RagA family TonB-linked outer membrane protein</fullName>
    </submittedName>
</protein>
<dbReference type="NCBIfam" id="TIGR04056">
    <property type="entry name" value="OMP_RagA_SusC"/>
    <property type="match status" value="1"/>
</dbReference>
<keyword evidence="1" id="KW-0472">Membrane</keyword>
<sequence length="940" mass="104467">MELKYINKYRNIFLGISLLMLAGYPGKSSGGNYVVLQDTIAPIIGYNIKSSAAAVSSISGDVMNTHATDNLSNALGGLLAGVQAQQKGGEPGSDGSTLLIRGFRTLSNGVNTPLVLIDNAPGDYTFLDPNEIETVQILKDAAATAIYGQRGANGVILVTTKRGKEGPLTLKVNAQFGLQHLTGLPEFLNSAEYAQLYNEARYNEGDKYPFYSQEDIYKYADQTGDNIYTHPSVDYLDQFLKSLAPIQRYSLNFYGGSQFVKYNILLGVMNQGGFYEYAVRDSKYSTNASSTRYNMRTNLDINITRKLNLMFNISGQMVRNKSPYGGTSQIWSTLMHELPNAYPIFTPSGNLGGTSTNFNNPVGLMSRSGYREVNDRNIQAMMEATQQLDFITDGLSVTASAAYHGFNTYGYQKRQEYAVFSVNDFLEETQYGLDKPLQDGTDLSNDMDYTVSAWGALNYNRKWGKHSLQAVAMAYLDKNYPPKYSPYSNLNFGLAVDYNWMGRYFLSGSLSYSGNDDFAPGERFGTFYAIAAAWALDKETFFRNDVVDRLKLRLSYGLTGNNRNSCGERYLYQTQYATGGGYPFGNSFSNVAGTVERRAGNPYYTWEKARQFNVGMDMEFMKKFSLTFDYFTDRRFDILTSPGGRLADIFGGNLSLSNIGKVNSWGIESVLGYNDQFGGVKLNVELNASFSTNKVIENGEVYGLSPNQRGIGKPGYGEWGLKAIGFFYDEDDIKNSVPQGFGDYKPGDIKYADLNDDGIVDGQDVTRLGGTGIPNLFTSANFKIEYKGVDLGFQLVGLFNRMVYVPFEFHNGIPEGGKLAKGAYERWAYYTDASGNLVDTRNTAKYPRLLTTKSTNNTQNSTMTWRKADFIRIKNIELGYTLPAHLSKKIGMQSLRIYANAYNPGLLYDRLKIGDPEYPGACIWSYGKTAIYSIGTTISF</sequence>
<name>A0A415KFE6_9BACE</name>
<keyword evidence="1" id="KW-0812">Transmembrane</keyword>
<dbReference type="EMBL" id="QROO01000025">
    <property type="protein sequence ID" value="RHL34999.1"/>
    <property type="molecule type" value="Genomic_DNA"/>
</dbReference>
<evidence type="ECO:0000259" key="2">
    <source>
        <dbReference type="Pfam" id="PF07715"/>
    </source>
</evidence>
<keyword evidence="1" id="KW-0998">Cell outer membrane</keyword>
<comment type="subcellular location">
    <subcellularLocation>
        <location evidence="1">Cell outer membrane</location>
        <topology evidence="1">Multi-pass membrane protein</topology>
    </subcellularLocation>
</comment>
<evidence type="ECO:0000313" key="4">
    <source>
        <dbReference type="Proteomes" id="UP000284495"/>
    </source>
</evidence>
<dbReference type="AlphaFoldDB" id="A0A415KFE6"/>
<accession>A0A415KFE6</accession>
<proteinExistence type="inferred from homology"/>
<dbReference type="InterPro" id="IPR023997">
    <property type="entry name" value="TonB-dep_OMP_SusC/RagA_CS"/>
</dbReference>
<dbReference type="InterPro" id="IPR023996">
    <property type="entry name" value="TonB-dep_OMP_SusC/RagA"/>
</dbReference>
<dbReference type="NCBIfam" id="TIGR04057">
    <property type="entry name" value="SusC_RagA_signa"/>
    <property type="match status" value="1"/>
</dbReference>
<dbReference type="RefSeq" id="WP_118419608.1">
    <property type="nucleotide sequence ID" value="NZ_QROO01000025.1"/>
</dbReference>
<keyword evidence="1" id="KW-0813">Transport</keyword>
<dbReference type="Pfam" id="PF07715">
    <property type="entry name" value="Plug"/>
    <property type="match status" value="1"/>
</dbReference>
<comment type="similarity">
    <text evidence="1">Belongs to the TonB-dependent receptor family.</text>
</comment>
<keyword evidence="1" id="KW-1134">Transmembrane beta strand</keyword>
<organism evidence="3 4">
    <name type="scientific">Bacteroides xylanisolvens</name>
    <dbReference type="NCBI Taxonomy" id="371601"/>
    <lineage>
        <taxon>Bacteria</taxon>
        <taxon>Pseudomonadati</taxon>
        <taxon>Bacteroidota</taxon>
        <taxon>Bacteroidia</taxon>
        <taxon>Bacteroidales</taxon>
        <taxon>Bacteroidaceae</taxon>
        <taxon>Bacteroides</taxon>
    </lineage>
</organism>
<evidence type="ECO:0000256" key="1">
    <source>
        <dbReference type="PROSITE-ProRule" id="PRU01360"/>
    </source>
</evidence>